<dbReference type="GeneID" id="63854993"/>
<dbReference type="OrthoDB" id="539213at2759"/>
<evidence type="ECO:0000313" key="3">
    <source>
        <dbReference type="Proteomes" id="UP000800039"/>
    </source>
</evidence>
<evidence type="ECO:0000259" key="1">
    <source>
        <dbReference type="Pfam" id="PF14420"/>
    </source>
</evidence>
<organism evidence="2 3">
    <name type="scientific">Cucurbitaria berberidis CBS 394.84</name>
    <dbReference type="NCBI Taxonomy" id="1168544"/>
    <lineage>
        <taxon>Eukaryota</taxon>
        <taxon>Fungi</taxon>
        <taxon>Dikarya</taxon>
        <taxon>Ascomycota</taxon>
        <taxon>Pezizomycotina</taxon>
        <taxon>Dothideomycetes</taxon>
        <taxon>Pleosporomycetidae</taxon>
        <taxon>Pleosporales</taxon>
        <taxon>Pleosporineae</taxon>
        <taxon>Cucurbitariaceae</taxon>
        <taxon>Cucurbitaria</taxon>
    </lineage>
</organism>
<name>A0A9P4GPU1_9PLEO</name>
<reference evidence="2" key="1">
    <citation type="submission" date="2020-01" db="EMBL/GenBank/DDBJ databases">
        <authorList>
            <consortium name="DOE Joint Genome Institute"/>
            <person name="Haridas S."/>
            <person name="Albert R."/>
            <person name="Binder M."/>
            <person name="Bloem J."/>
            <person name="Labutti K."/>
            <person name="Salamov A."/>
            <person name="Andreopoulos B."/>
            <person name="Baker S.E."/>
            <person name="Barry K."/>
            <person name="Bills G."/>
            <person name="Bluhm B.H."/>
            <person name="Cannon C."/>
            <person name="Castanera R."/>
            <person name="Culley D.E."/>
            <person name="Daum C."/>
            <person name="Ezra D."/>
            <person name="Gonzalez J.B."/>
            <person name="Henrissat B."/>
            <person name="Kuo A."/>
            <person name="Liang C."/>
            <person name="Lipzen A."/>
            <person name="Lutzoni F."/>
            <person name="Magnuson J."/>
            <person name="Mondo S."/>
            <person name="Nolan M."/>
            <person name="Ohm R."/>
            <person name="Pangilinan J."/>
            <person name="Park H.-J."/>
            <person name="Ramirez L."/>
            <person name="Alfaro M."/>
            <person name="Sun H."/>
            <person name="Tritt A."/>
            <person name="Yoshinaga Y."/>
            <person name="Zwiers L.-H."/>
            <person name="Turgeon B.G."/>
            <person name="Goodwin S.B."/>
            <person name="Spatafora J.W."/>
            <person name="Crous P.W."/>
            <person name="Grigoriev I.V."/>
        </authorList>
    </citation>
    <scope>NUCLEOTIDE SEQUENCE</scope>
    <source>
        <strain evidence="2">CBS 394.84</strain>
    </source>
</reference>
<dbReference type="Proteomes" id="UP000800039">
    <property type="component" value="Unassembled WGS sequence"/>
</dbReference>
<accession>A0A9P4GPU1</accession>
<dbReference type="PANTHER" id="PTHR38788:SF3">
    <property type="entry name" value="CLR5 DOMAIN-CONTAINING PROTEIN"/>
    <property type="match status" value="1"/>
</dbReference>
<evidence type="ECO:0000313" key="2">
    <source>
        <dbReference type="EMBL" id="KAF1849196.1"/>
    </source>
</evidence>
<dbReference type="RefSeq" id="XP_040791759.1">
    <property type="nucleotide sequence ID" value="XM_040937743.1"/>
</dbReference>
<keyword evidence="3" id="KW-1185">Reference proteome</keyword>
<dbReference type="PANTHER" id="PTHR38788">
    <property type="entry name" value="CLR5 DOMAIN-CONTAINING PROTEIN"/>
    <property type="match status" value="1"/>
</dbReference>
<sequence>MADVNTPPSSIVAQKRRRPHTPMMWATIQPKLKYYYIDLDMTLEDTIQKIRTEHKFDATDQMYKKRLKAWGLSKQVKSDEKGKALARILGLHSEPVTGDHVPVRHDKLVRYAKSRIKSGALESHHLSRLTNRYTVVTDYRYAAAEMPSVPRSPALPDQFAGFDVFLRAMQTLIKREQGEWLTGRQTSPDAIFGALTKGLSLWRNNAFAAARQSFGQAAHKTMEDLQSTEVSVSRITYCISSILWGSERELVFQKFVEFMINAALEVLGPRCPMTIVLQHLQADQSLDAQVSIWACALDDYKISEQNVEHWWNMAQRRWRWCWRSGKFDLAARYCSHAMSETRRINKLTIDMELEAQHDLDSIVLKANT</sequence>
<protein>
    <recommendedName>
        <fullName evidence="1">Clr5 domain-containing protein</fullName>
    </recommendedName>
</protein>
<dbReference type="Pfam" id="PF14420">
    <property type="entry name" value="Clr5"/>
    <property type="match status" value="1"/>
</dbReference>
<gene>
    <name evidence="2" type="ORF">K460DRAFT_415609</name>
</gene>
<proteinExistence type="predicted"/>
<dbReference type="InterPro" id="IPR025676">
    <property type="entry name" value="Clr5_dom"/>
</dbReference>
<dbReference type="EMBL" id="ML976615">
    <property type="protein sequence ID" value="KAF1849196.1"/>
    <property type="molecule type" value="Genomic_DNA"/>
</dbReference>
<feature type="domain" description="Clr5" evidence="1">
    <location>
        <begin position="24"/>
        <end position="74"/>
    </location>
</feature>
<comment type="caution">
    <text evidence="2">The sequence shown here is derived from an EMBL/GenBank/DDBJ whole genome shotgun (WGS) entry which is preliminary data.</text>
</comment>
<dbReference type="AlphaFoldDB" id="A0A9P4GPU1"/>